<keyword evidence="2" id="KW-1185">Reference proteome</keyword>
<accession>A0AAD6UBR4</accession>
<dbReference type="AlphaFoldDB" id="A0AAD6UBR4"/>
<sequence length="334" mass="36586">MAPQFAGVQKTRFSKIVACANAKNHLEICGSAENHIFKIESGGDTEKRTYKGTAGISGLSTDQGLVIGGCRQLEFLSDSAKSPHDTQIHTNSSCRWQDFQAHGGISGLRINQEHCTPAGAGSLKQRQVTASAQHDNDNAKQSYKLGLPAAKHRLCLQKSTRTVQLDRINVPSRRTQLARNARERTEPNHVTCHSSQACVLLRAGQGPTVESAEELDMCLQFSVAPSAWSGDHDTANSRDPPHVGSLLGTGSGHWYTPYWMRAANSSGPSMLRHLDHSDRSDGRRTRLGFANGSVSQFRNVPQLAVTAHSVRLQHISRLRTPHIALMAERFFRVP</sequence>
<organism evidence="1 2">
    <name type="scientific">Mycena belliarum</name>
    <dbReference type="NCBI Taxonomy" id="1033014"/>
    <lineage>
        <taxon>Eukaryota</taxon>
        <taxon>Fungi</taxon>
        <taxon>Dikarya</taxon>
        <taxon>Basidiomycota</taxon>
        <taxon>Agaricomycotina</taxon>
        <taxon>Agaricomycetes</taxon>
        <taxon>Agaricomycetidae</taxon>
        <taxon>Agaricales</taxon>
        <taxon>Marasmiineae</taxon>
        <taxon>Mycenaceae</taxon>
        <taxon>Mycena</taxon>
    </lineage>
</organism>
<dbReference type="Proteomes" id="UP001222325">
    <property type="component" value="Unassembled WGS sequence"/>
</dbReference>
<evidence type="ECO:0000313" key="1">
    <source>
        <dbReference type="EMBL" id="KAJ7094696.1"/>
    </source>
</evidence>
<dbReference type="EMBL" id="JARJCN010000014">
    <property type="protein sequence ID" value="KAJ7094696.1"/>
    <property type="molecule type" value="Genomic_DNA"/>
</dbReference>
<evidence type="ECO:0000313" key="2">
    <source>
        <dbReference type="Proteomes" id="UP001222325"/>
    </source>
</evidence>
<name>A0AAD6UBR4_9AGAR</name>
<comment type="caution">
    <text evidence="1">The sequence shown here is derived from an EMBL/GenBank/DDBJ whole genome shotgun (WGS) entry which is preliminary data.</text>
</comment>
<gene>
    <name evidence="1" type="ORF">B0H15DRAFT_798844</name>
</gene>
<proteinExistence type="predicted"/>
<reference evidence="1" key="1">
    <citation type="submission" date="2023-03" db="EMBL/GenBank/DDBJ databases">
        <title>Massive genome expansion in bonnet fungi (Mycena s.s.) driven by repeated elements and novel gene families across ecological guilds.</title>
        <authorList>
            <consortium name="Lawrence Berkeley National Laboratory"/>
            <person name="Harder C.B."/>
            <person name="Miyauchi S."/>
            <person name="Viragh M."/>
            <person name="Kuo A."/>
            <person name="Thoen E."/>
            <person name="Andreopoulos B."/>
            <person name="Lu D."/>
            <person name="Skrede I."/>
            <person name="Drula E."/>
            <person name="Henrissat B."/>
            <person name="Morin E."/>
            <person name="Kohler A."/>
            <person name="Barry K."/>
            <person name="LaButti K."/>
            <person name="Morin E."/>
            <person name="Salamov A."/>
            <person name="Lipzen A."/>
            <person name="Mereny Z."/>
            <person name="Hegedus B."/>
            <person name="Baldrian P."/>
            <person name="Stursova M."/>
            <person name="Weitz H."/>
            <person name="Taylor A."/>
            <person name="Grigoriev I.V."/>
            <person name="Nagy L.G."/>
            <person name="Martin F."/>
            <person name="Kauserud H."/>
        </authorList>
    </citation>
    <scope>NUCLEOTIDE SEQUENCE</scope>
    <source>
        <strain evidence="1">CBHHK173m</strain>
    </source>
</reference>
<protein>
    <submittedName>
        <fullName evidence="1">Uncharacterized protein</fullName>
    </submittedName>
</protein>